<evidence type="ECO:0000256" key="1">
    <source>
        <dbReference type="ARBA" id="ARBA00004123"/>
    </source>
</evidence>
<evidence type="ECO:0000313" key="3">
    <source>
        <dbReference type="Proteomes" id="UP001458880"/>
    </source>
</evidence>
<name>A0AAW1JX32_POPJA</name>
<protein>
    <recommendedName>
        <fullName evidence="4">Paired domain-containing protein</fullName>
    </recommendedName>
</protein>
<evidence type="ECO:0000313" key="2">
    <source>
        <dbReference type="EMBL" id="KAK9709740.1"/>
    </source>
</evidence>
<dbReference type="GO" id="GO:0005634">
    <property type="term" value="C:nucleus"/>
    <property type="evidence" value="ECO:0007669"/>
    <property type="project" value="UniProtKB-SubCell"/>
</dbReference>
<reference evidence="2 3" key="1">
    <citation type="journal article" date="2024" name="BMC Genomics">
        <title>De novo assembly and annotation of Popillia japonica's genome with initial clues to its potential as an invasive pest.</title>
        <authorList>
            <person name="Cucini C."/>
            <person name="Boschi S."/>
            <person name="Funari R."/>
            <person name="Cardaioli E."/>
            <person name="Iannotti N."/>
            <person name="Marturano G."/>
            <person name="Paoli F."/>
            <person name="Bruttini M."/>
            <person name="Carapelli A."/>
            <person name="Frati F."/>
            <person name="Nardi F."/>
        </authorList>
    </citation>
    <scope>NUCLEOTIDE SEQUENCE [LARGE SCALE GENOMIC DNA]</scope>
    <source>
        <strain evidence="2">DMR45628</strain>
    </source>
</reference>
<dbReference type="SUPFAM" id="SSF46689">
    <property type="entry name" value="Homeodomain-like"/>
    <property type="match status" value="1"/>
</dbReference>
<keyword evidence="3" id="KW-1185">Reference proteome</keyword>
<sequence length="144" mass="16357">MKLHNEGKVPCEIAQILTIGKSTVNDIINKFKTPGTLKDKCCPGRSRKTTNHVNKMIKRKAIADSYKFQSNDKMESWLVDVKRVRIPRPKFGSGSRCYPTEPPKDYTSYDEIRAEDMKIRTSLSSPAGLAKATEDLRRALQEKL</sequence>
<accession>A0AAW1JX32</accession>
<dbReference type="EMBL" id="JASPKY010000303">
    <property type="protein sequence ID" value="KAK9709740.1"/>
    <property type="molecule type" value="Genomic_DNA"/>
</dbReference>
<evidence type="ECO:0008006" key="4">
    <source>
        <dbReference type="Google" id="ProtNLM"/>
    </source>
</evidence>
<dbReference type="AlphaFoldDB" id="A0AAW1JX32"/>
<organism evidence="2 3">
    <name type="scientific">Popillia japonica</name>
    <name type="common">Japanese beetle</name>
    <dbReference type="NCBI Taxonomy" id="7064"/>
    <lineage>
        <taxon>Eukaryota</taxon>
        <taxon>Metazoa</taxon>
        <taxon>Ecdysozoa</taxon>
        <taxon>Arthropoda</taxon>
        <taxon>Hexapoda</taxon>
        <taxon>Insecta</taxon>
        <taxon>Pterygota</taxon>
        <taxon>Neoptera</taxon>
        <taxon>Endopterygota</taxon>
        <taxon>Coleoptera</taxon>
        <taxon>Polyphaga</taxon>
        <taxon>Scarabaeiformia</taxon>
        <taxon>Scarabaeidae</taxon>
        <taxon>Rutelinae</taxon>
        <taxon>Popillia</taxon>
    </lineage>
</organism>
<dbReference type="InterPro" id="IPR036388">
    <property type="entry name" value="WH-like_DNA-bd_sf"/>
</dbReference>
<proteinExistence type="predicted"/>
<gene>
    <name evidence="2" type="ORF">QE152_g26424</name>
</gene>
<dbReference type="Gene3D" id="1.10.10.10">
    <property type="entry name" value="Winged helix-like DNA-binding domain superfamily/Winged helix DNA-binding domain"/>
    <property type="match status" value="1"/>
</dbReference>
<comment type="subcellular location">
    <subcellularLocation>
        <location evidence="1">Nucleus</location>
    </subcellularLocation>
</comment>
<dbReference type="Proteomes" id="UP001458880">
    <property type="component" value="Unassembled WGS sequence"/>
</dbReference>
<dbReference type="InterPro" id="IPR009057">
    <property type="entry name" value="Homeodomain-like_sf"/>
</dbReference>
<comment type="caution">
    <text evidence="2">The sequence shown here is derived from an EMBL/GenBank/DDBJ whole genome shotgun (WGS) entry which is preliminary data.</text>
</comment>